<evidence type="ECO:0000313" key="2">
    <source>
        <dbReference type="Proteomes" id="UP001324427"/>
    </source>
</evidence>
<dbReference type="Proteomes" id="UP001324427">
    <property type="component" value="Unassembled WGS sequence"/>
</dbReference>
<dbReference type="EMBL" id="JAVFHQ010000055">
    <property type="protein sequence ID" value="KAK4541218.1"/>
    <property type="molecule type" value="Genomic_DNA"/>
</dbReference>
<reference evidence="1 2" key="1">
    <citation type="submission" date="2021-11" db="EMBL/GenBank/DDBJ databases">
        <title>Black yeast isolated from Biological Soil Crust.</title>
        <authorList>
            <person name="Kurbessoian T."/>
        </authorList>
    </citation>
    <scope>NUCLEOTIDE SEQUENCE [LARGE SCALE GENOMIC DNA]</scope>
    <source>
        <strain evidence="1 2">CCFEE 5522</strain>
    </source>
</reference>
<sequence length="116" mass="13045">MANKNTMCKHYTTYISHCDAGLALGFSCTKFDAGDLVRRVAEKKYDCGDASCRAARVKRCKDSLEVEWRLEEEALQKGDRVAANEAHAREMVHSGELAEMADVFALWDALRTVDRD</sequence>
<dbReference type="AlphaFoldDB" id="A0AAV9J8E8"/>
<name>A0AAV9J8E8_9PEZI</name>
<comment type="caution">
    <text evidence="1">The sequence shown here is derived from an EMBL/GenBank/DDBJ whole genome shotgun (WGS) entry which is preliminary data.</text>
</comment>
<proteinExistence type="predicted"/>
<keyword evidence="2" id="KW-1185">Reference proteome</keyword>
<evidence type="ECO:0000313" key="1">
    <source>
        <dbReference type="EMBL" id="KAK4541218.1"/>
    </source>
</evidence>
<accession>A0AAV9J8E8</accession>
<protein>
    <submittedName>
        <fullName evidence="1">Uncharacterized protein</fullName>
    </submittedName>
</protein>
<gene>
    <name evidence="1" type="ORF">LTR36_008134</name>
</gene>
<organism evidence="1 2">
    <name type="scientific">Oleoguttula mirabilis</name>
    <dbReference type="NCBI Taxonomy" id="1507867"/>
    <lineage>
        <taxon>Eukaryota</taxon>
        <taxon>Fungi</taxon>
        <taxon>Dikarya</taxon>
        <taxon>Ascomycota</taxon>
        <taxon>Pezizomycotina</taxon>
        <taxon>Dothideomycetes</taxon>
        <taxon>Dothideomycetidae</taxon>
        <taxon>Mycosphaerellales</taxon>
        <taxon>Teratosphaeriaceae</taxon>
        <taxon>Oleoguttula</taxon>
    </lineage>
</organism>